<reference evidence="1 2" key="1">
    <citation type="submission" date="2016-07" db="EMBL/GenBank/DDBJ databases">
        <title>Pervasive Adenine N6-methylation of Active Genes in Fungi.</title>
        <authorList>
            <consortium name="DOE Joint Genome Institute"/>
            <person name="Mondo S.J."/>
            <person name="Dannebaum R.O."/>
            <person name="Kuo R.C."/>
            <person name="Labutti K."/>
            <person name="Haridas S."/>
            <person name="Kuo A."/>
            <person name="Salamov A."/>
            <person name="Ahrendt S.R."/>
            <person name="Lipzen A."/>
            <person name="Sullivan W."/>
            <person name="Andreopoulos W.B."/>
            <person name="Clum A."/>
            <person name="Lindquist E."/>
            <person name="Daum C."/>
            <person name="Ramamoorthy G.K."/>
            <person name="Gryganskyi A."/>
            <person name="Culley D."/>
            <person name="Magnuson J.K."/>
            <person name="James T.Y."/>
            <person name="O'Malley M.A."/>
            <person name="Stajich J.E."/>
            <person name="Spatafora J.W."/>
            <person name="Visel A."/>
            <person name="Grigoriev I.V."/>
        </authorList>
    </citation>
    <scope>NUCLEOTIDE SEQUENCE [LARGE SCALE GENOMIC DNA]</scope>
    <source>
        <strain evidence="1 2">62-1032</strain>
    </source>
</reference>
<evidence type="ECO:0000313" key="2">
    <source>
        <dbReference type="Proteomes" id="UP000193467"/>
    </source>
</evidence>
<accession>A0A1Y2FMU6</accession>
<sequence>MSSRESSPAPITSFRLLDLPTELIERICLFVAVQRYEYAYSRRPIISPLKALAGSSKLLNELASPLLHRRATYDRHRLHCGPNERCCKQLRNLSYALFIQSAEIDLPSWRPDIHEQLTTLELRGGSRPPRMSSTSLTTLLVRRMYAQVPELDLPNLHNVVASQVHQTWLEQLAALPSVRRFNVTVAQSAQVSCDLKVSAWCGDLFEKVQDFVLEVPPSRQLDTRTPLEMVLEDLKVLPSAPLRSLTLNVRLQLHQAPSRLGFARFLNALKSFEGVPLDSLSLDDYILVQPSDLEALAEAFPSLTKLAFGDRTVWAGSKEDHLSALSHFPQLTSLECPRWADAVEEWTEPDELVREVGASLKRLEVLGLSGQQSEASWWRLGRDQRGGSLQVDGVTFYSLDLDRPCY</sequence>
<dbReference type="Gene3D" id="3.80.10.10">
    <property type="entry name" value="Ribonuclease Inhibitor"/>
    <property type="match status" value="1"/>
</dbReference>
<dbReference type="Proteomes" id="UP000193467">
    <property type="component" value="Unassembled WGS sequence"/>
</dbReference>
<evidence type="ECO:0000313" key="1">
    <source>
        <dbReference type="EMBL" id="ORY85293.1"/>
    </source>
</evidence>
<dbReference type="InterPro" id="IPR032675">
    <property type="entry name" value="LRR_dom_sf"/>
</dbReference>
<keyword evidence="2" id="KW-1185">Reference proteome</keyword>
<protein>
    <recommendedName>
        <fullName evidence="3">F-box domain-containing protein</fullName>
    </recommendedName>
</protein>
<dbReference type="AlphaFoldDB" id="A0A1Y2FMU6"/>
<comment type="caution">
    <text evidence="1">The sequence shown here is derived from an EMBL/GenBank/DDBJ whole genome shotgun (WGS) entry which is preliminary data.</text>
</comment>
<dbReference type="EMBL" id="MCGR01000016">
    <property type="protein sequence ID" value="ORY85293.1"/>
    <property type="molecule type" value="Genomic_DNA"/>
</dbReference>
<organism evidence="1 2">
    <name type="scientific">Leucosporidium creatinivorum</name>
    <dbReference type="NCBI Taxonomy" id="106004"/>
    <lineage>
        <taxon>Eukaryota</taxon>
        <taxon>Fungi</taxon>
        <taxon>Dikarya</taxon>
        <taxon>Basidiomycota</taxon>
        <taxon>Pucciniomycotina</taxon>
        <taxon>Microbotryomycetes</taxon>
        <taxon>Leucosporidiales</taxon>
        <taxon>Leucosporidium</taxon>
    </lineage>
</organism>
<dbReference type="OrthoDB" id="10361333at2759"/>
<proteinExistence type="predicted"/>
<gene>
    <name evidence="1" type="ORF">BCR35DRAFT_302738</name>
</gene>
<evidence type="ECO:0008006" key="3">
    <source>
        <dbReference type="Google" id="ProtNLM"/>
    </source>
</evidence>
<dbReference type="InParanoid" id="A0A1Y2FMU6"/>
<name>A0A1Y2FMU6_9BASI</name>